<evidence type="ECO:0000313" key="2">
    <source>
        <dbReference type="Proteomes" id="UP000187203"/>
    </source>
</evidence>
<protein>
    <submittedName>
        <fullName evidence="1">Uncharacterized protein</fullName>
    </submittedName>
</protein>
<sequence length="60" mass="6695">MGIQVAPTVIEVGECESSSSYSTKRTEISCFNCGKNAMDYRKLIKDMKLVVLEKGPEEHL</sequence>
<accession>A0A1R3HLZ5</accession>
<keyword evidence="2" id="KW-1185">Reference proteome</keyword>
<gene>
    <name evidence="1" type="ORF">COLO4_28271</name>
</gene>
<reference evidence="2" key="1">
    <citation type="submission" date="2013-09" db="EMBL/GenBank/DDBJ databases">
        <title>Corchorus olitorius genome sequencing.</title>
        <authorList>
            <person name="Alam M."/>
            <person name="Haque M.S."/>
            <person name="Islam M.S."/>
            <person name="Emdad E.M."/>
            <person name="Islam M.M."/>
            <person name="Ahmed B."/>
            <person name="Halim A."/>
            <person name="Hossen Q.M.M."/>
            <person name="Hossain M.Z."/>
            <person name="Ahmed R."/>
            <person name="Khan M.M."/>
            <person name="Islam R."/>
            <person name="Rashid M.M."/>
            <person name="Khan S.A."/>
            <person name="Rahman M.S."/>
            <person name="Alam M."/>
            <person name="Yahiya A.S."/>
            <person name="Khan M.S."/>
            <person name="Azam M.S."/>
            <person name="Haque T."/>
            <person name="Lashkar M.Z.H."/>
            <person name="Akhand A.I."/>
            <person name="Morshed G."/>
            <person name="Roy S."/>
            <person name="Uddin K.S."/>
            <person name="Rabeya T."/>
            <person name="Hossain A.S."/>
            <person name="Chowdhury A."/>
            <person name="Snigdha A.R."/>
            <person name="Mortoza M.S."/>
            <person name="Matin S.A."/>
            <person name="Hoque S.M.E."/>
            <person name="Islam M.K."/>
            <person name="Roy D.K."/>
            <person name="Haider R."/>
            <person name="Moosa M.M."/>
            <person name="Elias S.M."/>
            <person name="Hasan A.M."/>
            <person name="Jahan S."/>
            <person name="Shafiuddin M."/>
            <person name="Mahmood N."/>
            <person name="Shommy N.S."/>
        </authorList>
    </citation>
    <scope>NUCLEOTIDE SEQUENCE [LARGE SCALE GENOMIC DNA]</scope>
    <source>
        <strain evidence="2">cv. O-4</strain>
    </source>
</reference>
<evidence type="ECO:0000313" key="1">
    <source>
        <dbReference type="EMBL" id="OMO71396.1"/>
    </source>
</evidence>
<proteinExistence type="predicted"/>
<name>A0A1R3HLZ5_9ROSI</name>
<organism evidence="1 2">
    <name type="scientific">Corchorus olitorius</name>
    <dbReference type="NCBI Taxonomy" id="93759"/>
    <lineage>
        <taxon>Eukaryota</taxon>
        <taxon>Viridiplantae</taxon>
        <taxon>Streptophyta</taxon>
        <taxon>Embryophyta</taxon>
        <taxon>Tracheophyta</taxon>
        <taxon>Spermatophyta</taxon>
        <taxon>Magnoliopsida</taxon>
        <taxon>eudicotyledons</taxon>
        <taxon>Gunneridae</taxon>
        <taxon>Pentapetalae</taxon>
        <taxon>rosids</taxon>
        <taxon>malvids</taxon>
        <taxon>Malvales</taxon>
        <taxon>Malvaceae</taxon>
        <taxon>Grewioideae</taxon>
        <taxon>Apeibeae</taxon>
        <taxon>Corchorus</taxon>
    </lineage>
</organism>
<dbReference type="AlphaFoldDB" id="A0A1R3HLZ5"/>
<comment type="caution">
    <text evidence="1">The sequence shown here is derived from an EMBL/GenBank/DDBJ whole genome shotgun (WGS) entry which is preliminary data.</text>
</comment>
<dbReference type="EMBL" id="AWUE01019812">
    <property type="protein sequence ID" value="OMO71396.1"/>
    <property type="molecule type" value="Genomic_DNA"/>
</dbReference>
<dbReference type="Proteomes" id="UP000187203">
    <property type="component" value="Unassembled WGS sequence"/>
</dbReference>